<dbReference type="AlphaFoldDB" id="D7C2Q5"/>
<dbReference type="SUPFAM" id="SSF50475">
    <property type="entry name" value="FMN-binding split barrel"/>
    <property type="match status" value="1"/>
</dbReference>
<keyword evidence="2" id="KW-0560">Oxidoreductase</keyword>
<dbReference type="HOGENOM" id="CLU_2755983_0_0_11"/>
<sequence length="70" mass="7650">MRWTTSSHGSPRLTGAVAWLDCEVHAEYDGGDHLIVRGDIRSLEAAPAARPLLYYRGRYTGLAEEAFGAS</sequence>
<keyword evidence="5" id="KW-1185">Reference proteome</keyword>
<evidence type="ECO:0000313" key="4">
    <source>
        <dbReference type="EMBL" id="ADI05938.1"/>
    </source>
</evidence>
<dbReference type="PANTHER" id="PTHR30466:SF11">
    <property type="entry name" value="FLAVIN-DEPENDENT MONOOXYGENASE, REDUCTASE SUBUNIT HSAB"/>
    <property type="match status" value="1"/>
</dbReference>
<evidence type="ECO:0000256" key="2">
    <source>
        <dbReference type="ARBA" id="ARBA00023002"/>
    </source>
</evidence>
<evidence type="ECO:0000256" key="1">
    <source>
        <dbReference type="ARBA" id="ARBA00008898"/>
    </source>
</evidence>
<comment type="similarity">
    <text evidence="1">Belongs to the non-flavoprotein flavin reductase family.</text>
</comment>
<reference evidence="4 5" key="1">
    <citation type="journal article" date="2010" name="J. Bacteriol.">
        <title>Genome sequence of the milbemycin-producing bacterium Streptomyces bingchenggensis.</title>
        <authorList>
            <person name="Wang X.J."/>
            <person name="Yan Y.J."/>
            <person name="Zhang B."/>
            <person name="An J."/>
            <person name="Wang J.J."/>
            <person name="Tian J."/>
            <person name="Jiang L."/>
            <person name="Chen Y.H."/>
            <person name="Huang S.X."/>
            <person name="Yin M."/>
            <person name="Zhang J."/>
            <person name="Gao A.L."/>
            <person name="Liu C.X."/>
            <person name="Zhu Z.X."/>
            <person name="Xiang W.S."/>
        </authorList>
    </citation>
    <scope>NUCLEOTIDE SEQUENCE [LARGE SCALE GENOMIC DNA]</scope>
    <source>
        <strain evidence="4 5">BCW-1</strain>
    </source>
</reference>
<dbReference type="STRING" id="749414.SBI_02817"/>
<dbReference type="InterPro" id="IPR012349">
    <property type="entry name" value="Split_barrel_FMN-bd"/>
</dbReference>
<name>D7C2Q5_STRBB</name>
<dbReference type="GO" id="GO:0010181">
    <property type="term" value="F:FMN binding"/>
    <property type="evidence" value="ECO:0007669"/>
    <property type="project" value="InterPro"/>
</dbReference>
<dbReference type="GO" id="GO:0042602">
    <property type="term" value="F:riboflavin reductase (NADPH) activity"/>
    <property type="evidence" value="ECO:0007669"/>
    <property type="project" value="TreeGrafter"/>
</dbReference>
<dbReference type="PANTHER" id="PTHR30466">
    <property type="entry name" value="FLAVIN REDUCTASE"/>
    <property type="match status" value="1"/>
</dbReference>
<accession>D7C2Q5</accession>
<protein>
    <submittedName>
        <fullName evidence="4">Flavin reductase domain-containing protein</fullName>
    </submittedName>
</protein>
<dbReference type="EMBL" id="CP002047">
    <property type="protein sequence ID" value="ADI05938.1"/>
    <property type="molecule type" value="Genomic_DNA"/>
</dbReference>
<feature type="domain" description="Flavin reductase like" evidence="3">
    <location>
        <begin position="2"/>
        <end position="62"/>
    </location>
</feature>
<gene>
    <name evidence="4" type="ordered locus">SBI_02817</name>
</gene>
<dbReference type="Pfam" id="PF01613">
    <property type="entry name" value="Flavin_Reduct"/>
    <property type="match status" value="1"/>
</dbReference>
<dbReference type="InterPro" id="IPR050268">
    <property type="entry name" value="NADH-dep_flavin_reductase"/>
</dbReference>
<dbReference type="eggNOG" id="COG1853">
    <property type="taxonomic scope" value="Bacteria"/>
</dbReference>
<evidence type="ECO:0000313" key="5">
    <source>
        <dbReference type="Proteomes" id="UP000000377"/>
    </source>
</evidence>
<proteinExistence type="inferred from homology"/>
<dbReference type="PATRIC" id="fig|749414.3.peg.2915"/>
<evidence type="ECO:0000259" key="3">
    <source>
        <dbReference type="Pfam" id="PF01613"/>
    </source>
</evidence>
<dbReference type="Gene3D" id="2.30.110.10">
    <property type="entry name" value="Electron Transport, Fmn-binding Protein, Chain A"/>
    <property type="match status" value="1"/>
</dbReference>
<dbReference type="Proteomes" id="UP000000377">
    <property type="component" value="Chromosome"/>
</dbReference>
<dbReference type="KEGG" id="sbh:SBI_02817"/>
<organism evidence="4 5">
    <name type="scientific">Streptomyces bingchenggensis (strain BCW-1)</name>
    <dbReference type="NCBI Taxonomy" id="749414"/>
    <lineage>
        <taxon>Bacteria</taxon>
        <taxon>Bacillati</taxon>
        <taxon>Actinomycetota</taxon>
        <taxon>Actinomycetes</taxon>
        <taxon>Kitasatosporales</taxon>
        <taxon>Streptomycetaceae</taxon>
        <taxon>Streptomyces</taxon>
    </lineage>
</organism>
<dbReference type="InterPro" id="IPR002563">
    <property type="entry name" value="Flavin_Rdtase-like_dom"/>
</dbReference>